<gene>
    <name evidence="1" type="ORF">M0R45_010065</name>
</gene>
<sequence>MDTSPTCNSLFRCCPKSMTTLCSRQTSDPIEETTLQTHHYLSSSATRRLSTFAVKASGSGDASISATASGRL</sequence>
<protein>
    <submittedName>
        <fullName evidence="1">Uncharacterized protein</fullName>
    </submittedName>
</protein>
<reference evidence="1 2" key="1">
    <citation type="journal article" date="2023" name="G3 (Bethesda)">
        <title>A chromosome-length genome assembly and annotation of blackberry (Rubus argutus, cv. 'Hillquist').</title>
        <authorList>
            <person name="Bruna T."/>
            <person name="Aryal R."/>
            <person name="Dudchenko O."/>
            <person name="Sargent D.J."/>
            <person name="Mead D."/>
            <person name="Buti M."/>
            <person name="Cavallini A."/>
            <person name="Hytonen T."/>
            <person name="Andres J."/>
            <person name="Pham M."/>
            <person name="Weisz D."/>
            <person name="Mascagni F."/>
            <person name="Usai G."/>
            <person name="Natali L."/>
            <person name="Bassil N."/>
            <person name="Fernandez G.E."/>
            <person name="Lomsadze A."/>
            <person name="Armour M."/>
            <person name="Olukolu B."/>
            <person name="Poorten T."/>
            <person name="Britton C."/>
            <person name="Davik J."/>
            <person name="Ashrafi H."/>
            <person name="Aiden E.L."/>
            <person name="Borodovsky M."/>
            <person name="Worthington M."/>
        </authorList>
    </citation>
    <scope>NUCLEOTIDE SEQUENCE [LARGE SCALE GENOMIC DNA]</scope>
    <source>
        <strain evidence="1">PI 553951</strain>
    </source>
</reference>
<proteinExistence type="predicted"/>
<dbReference type="AlphaFoldDB" id="A0AAW1Y8A8"/>
<evidence type="ECO:0000313" key="2">
    <source>
        <dbReference type="Proteomes" id="UP001457282"/>
    </source>
</evidence>
<name>A0AAW1Y8A8_RUBAR</name>
<accession>A0AAW1Y8A8</accession>
<comment type="caution">
    <text evidence="1">The sequence shown here is derived from an EMBL/GenBank/DDBJ whole genome shotgun (WGS) entry which is preliminary data.</text>
</comment>
<dbReference type="EMBL" id="JBEDUW010000002">
    <property type="protein sequence ID" value="KAK9944501.1"/>
    <property type="molecule type" value="Genomic_DNA"/>
</dbReference>
<evidence type="ECO:0000313" key="1">
    <source>
        <dbReference type="EMBL" id="KAK9944501.1"/>
    </source>
</evidence>
<keyword evidence="2" id="KW-1185">Reference proteome</keyword>
<dbReference type="Proteomes" id="UP001457282">
    <property type="component" value="Unassembled WGS sequence"/>
</dbReference>
<organism evidence="1 2">
    <name type="scientific">Rubus argutus</name>
    <name type="common">Southern blackberry</name>
    <dbReference type="NCBI Taxonomy" id="59490"/>
    <lineage>
        <taxon>Eukaryota</taxon>
        <taxon>Viridiplantae</taxon>
        <taxon>Streptophyta</taxon>
        <taxon>Embryophyta</taxon>
        <taxon>Tracheophyta</taxon>
        <taxon>Spermatophyta</taxon>
        <taxon>Magnoliopsida</taxon>
        <taxon>eudicotyledons</taxon>
        <taxon>Gunneridae</taxon>
        <taxon>Pentapetalae</taxon>
        <taxon>rosids</taxon>
        <taxon>fabids</taxon>
        <taxon>Rosales</taxon>
        <taxon>Rosaceae</taxon>
        <taxon>Rosoideae</taxon>
        <taxon>Rosoideae incertae sedis</taxon>
        <taxon>Rubus</taxon>
    </lineage>
</organism>